<accession>A0A9N8DMD8</accession>
<gene>
    <name evidence="1" type="ORF">SEMRO_239_G095821.1</name>
</gene>
<dbReference type="EMBL" id="CAICTM010000238">
    <property type="protein sequence ID" value="CAB9505668.1"/>
    <property type="molecule type" value="Genomic_DNA"/>
</dbReference>
<dbReference type="Proteomes" id="UP001153069">
    <property type="component" value="Unassembled WGS sequence"/>
</dbReference>
<evidence type="ECO:0000313" key="1">
    <source>
        <dbReference type="EMBL" id="CAB9505668.1"/>
    </source>
</evidence>
<proteinExistence type="predicted"/>
<reference evidence="1" key="1">
    <citation type="submission" date="2020-06" db="EMBL/GenBank/DDBJ databases">
        <authorList>
            <consortium name="Plant Systems Biology data submission"/>
        </authorList>
    </citation>
    <scope>NUCLEOTIDE SEQUENCE</scope>
    <source>
        <strain evidence="1">D6</strain>
    </source>
</reference>
<comment type="caution">
    <text evidence="1">The sequence shown here is derived from an EMBL/GenBank/DDBJ whole genome shotgun (WGS) entry which is preliminary data.</text>
</comment>
<protein>
    <submittedName>
        <fullName evidence="1">Uncharacterized protein</fullName>
    </submittedName>
</protein>
<keyword evidence="2" id="KW-1185">Reference proteome</keyword>
<dbReference type="AlphaFoldDB" id="A0A9N8DMD8"/>
<name>A0A9N8DMD8_9STRA</name>
<organism evidence="1 2">
    <name type="scientific">Seminavis robusta</name>
    <dbReference type="NCBI Taxonomy" id="568900"/>
    <lineage>
        <taxon>Eukaryota</taxon>
        <taxon>Sar</taxon>
        <taxon>Stramenopiles</taxon>
        <taxon>Ochrophyta</taxon>
        <taxon>Bacillariophyta</taxon>
        <taxon>Bacillariophyceae</taxon>
        <taxon>Bacillariophycidae</taxon>
        <taxon>Naviculales</taxon>
        <taxon>Naviculaceae</taxon>
        <taxon>Seminavis</taxon>
    </lineage>
</organism>
<evidence type="ECO:0000313" key="2">
    <source>
        <dbReference type="Proteomes" id="UP001153069"/>
    </source>
</evidence>
<sequence>MVTSSTFTPSLEPVSPPFWRRQNLKVALDSLHQSNRISRRRVPAQIGVAQFGDSVRSNSGVSVGLGVAVQLCFAKQSRACYCGTGMHTGAVRSLSCGDRVLLIDHVRQDDKSACL</sequence>